<name>A0ABY6QAD5_9GAMM</name>
<dbReference type="RefSeq" id="WP_279241661.1">
    <property type="nucleotide sequence ID" value="NZ_CP036501.1"/>
</dbReference>
<dbReference type="EMBL" id="CP036501">
    <property type="protein sequence ID" value="UZP75183.1"/>
    <property type="molecule type" value="Genomic_DNA"/>
</dbReference>
<feature type="transmembrane region" description="Helical" evidence="1">
    <location>
        <begin position="7"/>
        <end position="26"/>
    </location>
</feature>
<proteinExistence type="predicted"/>
<keyword evidence="1" id="KW-1133">Transmembrane helix</keyword>
<evidence type="ECO:0000256" key="1">
    <source>
        <dbReference type="SAM" id="Phobius"/>
    </source>
</evidence>
<sequence length="211" mass="24835">MSFFRHFCFSFILPMTLISISLWVVYNHFDDFRQEYYLSDVWGTKRIPELAVVIVTVLAYSISNLVEQAIERTRSRKLAALATGMGMQFDSNLSWSSFFPKKSKYECLEQSAVPLLRSCWFKNIFIANSEPAIFGCKYGEGFGQSRYDVLRTVYRHKGEVNIKNEYKNEIDWNIEIGDGFTIYYKDRYRASPNVIKEEYRETLNLHKTLRT</sequence>
<gene>
    <name evidence="2" type="ORF">E0F26_10740</name>
</gene>
<keyword evidence="3" id="KW-1185">Reference proteome</keyword>
<keyword evidence="1" id="KW-0472">Membrane</keyword>
<protein>
    <submittedName>
        <fullName evidence="2">Uncharacterized protein</fullName>
    </submittedName>
</protein>
<feature type="transmembrane region" description="Helical" evidence="1">
    <location>
        <begin position="46"/>
        <end position="66"/>
    </location>
</feature>
<organism evidence="2 3">
    <name type="scientific">Candidatus Paraluminiphilus aquimaris</name>
    <dbReference type="NCBI Taxonomy" id="2518994"/>
    <lineage>
        <taxon>Bacteria</taxon>
        <taxon>Pseudomonadati</taxon>
        <taxon>Pseudomonadota</taxon>
        <taxon>Gammaproteobacteria</taxon>
        <taxon>Cellvibrionales</taxon>
        <taxon>Halieaceae</taxon>
        <taxon>Candidatus Paraluminiphilus</taxon>
    </lineage>
</organism>
<dbReference type="Proteomes" id="UP001317963">
    <property type="component" value="Chromosome"/>
</dbReference>
<keyword evidence="1" id="KW-0812">Transmembrane</keyword>
<evidence type="ECO:0000313" key="3">
    <source>
        <dbReference type="Proteomes" id="UP001317963"/>
    </source>
</evidence>
<evidence type="ECO:0000313" key="2">
    <source>
        <dbReference type="EMBL" id="UZP75183.1"/>
    </source>
</evidence>
<reference evidence="2 3" key="1">
    <citation type="submission" date="2019-02" db="EMBL/GenBank/DDBJ databases">
        <title>Halieaceae_genomes.</title>
        <authorList>
            <person name="Li S.-H."/>
        </authorList>
    </citation>
    <scope>NUCLEOTIDE SEQUENCE [LARGE SCALE GENOMIC DNA]</scope>
    <source>
        <strain evidence="2 3">JH123</strain>
    </source>
</reference>
<accession>A0ABY6QAD5</accession>